<reference evidence="2 3" key="1">
    <citation type="journal article" date="2018" name="G3 (Bethesda)">
        <title>Phylogenetic and Phylogenomic Definition of Rhizopus Species.</title>
        <authorList>
            <person name="Gryganskyi A.P."/>
            <person name="Golan J."/>
            <person name="Dolatabadi S."/>
            <person name="Mondo S."/>
            <person name="Robb S."/>
            <person name="Idnurm A."/>
            <person name="Muszewska A."/>
            <person name="Steczkiewicz K."/>
            <person name="Masonjones S."/>
            <person name="Liao H.L."/>
            <person name="Gajdeczka M.T."/>
            <person name="Anike F."/>
            <person name="Vuek A."/>
            <person name="Anishchenko I.M."/>
            <person name="Voigt K."/>
            <person name="de Hoog G.S."/>
            <person name="Smith M.E."/>
            <person name="Heitman J."/>
            <person name="Vilgalys R."/>
            <person name="Stajich J.E."/>
        </authorList>
    </citation>
    <scope>NUCLEOTIDE SEQUENCE [LARGE SCALE GENOMIC DNA]</scope>
    <source>
        <strain evidence="2 3">LSU 92-RS-03</strain>
    </source>
</reference>
<evidence type="ECO:0000256" key="1">
    <source>
        <dbReference type="SAM" id="Coils"/>
    </source>
</evidence>
<dbReference type="AlphaFoldDB" id="A0A367KKE6"/>
<dbReference type="OrthoDB" id="9932926at2759"/>
<accession>A0A367KKE6</accession>
<comment type="caution">
    <text evidence="2">The sequence shown here is derived from an EMBL/GenBank/DDBJ whole genome shotgun (WGS) entry which is preliminary data.</text>
</comment>
<keyword evidence="1" id="KW-0175">Coiled coil</keyword>
<feature type="coiled-coil region" evidence="1">
    <location>
        <begin position="33"/>
        <end position="256"/>
    </location>
</feature>
<evidence type="ECO:0000313" key="2">
    <source>
        <dbReference type="EMBL" id="RCI02704.1"/>
    </source>
</evidence>
<keyword evidence="3" id="KW-1185">Reference proteome</keyword>
<sequence length="411" mass="47507">MIAMPCLGARRKSTSTVATLPKGTNSIRRESIASQQASKLAQIQQEYNNLKSQNMQHLDLITKQSSEIEQLKQELTTIKLSDKERQELLEKSQQRIQELESVQQEAVVSSLSVQDPIPLEELQSQLEEKDKVIDRQQAEFEKLKAQWEIERAELAKPALEQVSAQLEELKQTNKMAVERLNEKENELVELRAELSRKDRQPKQQFTATRDQEKRLNRLTMDLENDRLLVQKLEELNQQLEAQKQKHEAILESHAKVIAEKDKALLQHQKSLDQLKLAHENDTKTLEQEQMHNLKKLELKHQYAIDALTKRLKQAENQAKSHVNDELDKILVEFEQSQHSHSVELASLQQSHQEQLSVMKRDQQQEIKNLMTGEKVDSFFNQQNSVAPVPSLTNNVAKLKDNAKFNWPPVAV</sequence>
<evidence type="ECO:0000313" key="3">
    <source>
        <dbReference type="Proteomes" id="UP000253551"/>
    </source>
</evidence>
<proteinExistence type="predicted"/>
<name>A0A367KKE6_RHIST</name>
<dbReference type="EMBL" id="PJQM01001292">
    <property type="protein sequence ID" value="RCI02704.1"/>
    <property type="molecule type" value="Genomic_DNA"/>
</dbReference>
<organism evidence="2 3">
    <name type="scientific">Rhizopus stolonifer</name>
    <name type="common">Rhizopus nigricans</name>
    <dbReference type="NCBI Taxonomy" id="4846"/>
    <lineage>
        <taxon>Eukaryota</taxon>
        <taxon>Fungi</taxon>
        <taxon>Fungi incertae sedis</taxon>
        <taxon>Mucoromycota</taxon>
        <taxon>Mucoromycotina</taxon>
        <taxon>Mucoromycetes</taxon>
        <taxon>Mucorales</taxon>
        <taxon>Mucorineae</taxon>
        <taxon>Rhizopodaceae</taxon>
        <taxon>Rhizopus</taxon>
    </lineage>
</organism>
<protein>
    <submittedName>
        <fullName evidence="2">Uncharacterized protein</fullName>
    </submittedName>
</protein>
<gene>
    <name evidence="2" type="ORF">CU098_008332</name>
</gene>
<dbReference type="Proteomes" id="UP000253551">
    <property type="component" value="Unassembled WGS sequence"/>
</dbReference>